<keyword evidence="3" id="KW-1185">Reference proteome</keyword>
<evidence type="ECO:0000313" key="2">
    <source>
        <dbReference type="EMBL" id="SCA57822.1"/>
    </source>
</evidence>
<name>A0A1C3RKH4_9PROT</name>
<dbReference type="RefSeq" id="WP_069189830.1">
    <property type="nucleotide sequence ID" value="NZ_FLYE01000046.1"/>
</dbReference>
<feature type="region of interest" description="Disordered" evidence="1">
    <location>
        <begin position="245"/>
        <end position="274"/>
    </location>
</feature>
<dbReference type="EMBL" id="FLYE01000046">
    <property type="protein sequence ID" value="SCA57822.1"/>
    <property type="molecule type" value="Genomic_DNA"/>
</dbReference>
<evidence type="ECO:0000313" key="3">
    <source>
        <dbReference type="Proteomes" id="UP000231658"/>
    </source>
</evidence>
<proteinExistence type="predicted"/>
<reference evidence="2 3" key="1">
    <citation type="submission" date="2016-07" db="EMBL/GenBank/DDBJ databases">
        <authorList>
            <person name="Lefevre C.T."/>
        </authorList>
    </citation>
    <scope>NUCLEOTIDE SEQUENCE [LARGE SCALE GENOMIC DNA]</scope>
    <source>
        <strain evidence="2">PR1</strain>
    </source>
</reference>
<dbReference type="Proteomes" id="UP000231658">
    <property type="component" value="Unassembled WGS sequence"/>
</dbReference>
<feature type="compositionally biased region" description="Polar residues" evidence="1">
    <location>
        <begin position="203"/>
        <end position="224"/>
    </location>
</feature>
<dbReference type="OrthoDB" id="8479549at2"/>
<dbReference type="AlphaFoldDB" id="A0A1C3RKH4"/>
<protein>
    <submittedName>
        <fullName evidence="2">Uncharacterized protein</fullName>
    </submittedName>
</protein>
<organism evidence="2 3">
    <name type="scientific">Candidatus Terasakiella magnetica</name>
    <dbReference type="NCBI Taxonomy" id="1867952"/>
    <lineage>
        <taxon>Bacteria</taxon>
        <taxon>Pseudomonadati</taxon>
        <taxon>Pseudomonadota</taxon>
        <taxon>Alphaproteobacteria</taxon>
        <taxon>Rhodospirillales</taxon>
        <taxon>Terasakiellaceae</taxon>
        <taxon>Terasakiella</taxon>
    </lineage>
</organism>
<evidence type="ECO:0000256" key="1">
    <source>
        <dbReference type="SAM" id="MobiDB-lite"/>
    </source>
</evidence>
<accession>A0A1C3RKH4</accession>
<feature type="compositionally biased region" description="Polar residues" evidence="1">
    <location>
        <begin position="185"/>
        <end position="194"/>
    </location>
</feature>
<sequence length="550" mass="57908">MTSVAPPPPPPLPPTAGGAAPQLTVSVGGPASVQLSKMALDSLLTGIVKQSSQGGTTSLQTNLGLLQFKAPFTLPPNAQATFKLVQTQPAVQVQLTHINGKPIAPNTPAGRVNTVATQFMQGNAQTASLGGQSSQAGGAQLNVGATPATLLNLNTASGIKAFVLSPTTNQGQAQAGTTTGQAQTKANPTQSGKSSLAGVQVKSGATPTTTGSTVIQGQGTQATGSNHFQSGNQLNVRLLSVQQPGQSTSQIQSASSTPSTSTVITQGTVQGQTAQGQPIIKLPQGLIALDTTAKMQEGTLVKLEVLSSLKPSTKPATTNPTQPNQGPQNLAQKWPALEEAMATLKDINPALAENLSNALVPKADNRLAANMIFFLKALGRGTFKNWADEKTLKALGKFKPELLKRLEGDFSQMSDKAKAPNSTDWKIAYVPMQNNGEINQIRIAHRNPKEDEKDGKDDPGVRFVIDLDLSQLGPMQFDGLAKDRLKKFDLIVRTHSALPGFMRKEIHDIYDTGMKAIGFDGKITYQVTPHFVEVDGIELNKSELNLGMLV</sequence>
<feature type="region of interest" description="Disordered" evidence="1">
    <location>
        <begin position="170"/>
        <end position="224"/>
    </location>
</feature>
<dbReference type="STRING" id="1867952.MTBPR1_70094"/>
<feature type="compositionally biased region" description="Low complexity" evidence="1">
    <location>
        <begin position="170"/>
        <end position="184"/>
    </location>
</feature>
<gene>
    <name evidence="2" type="ORF">MTBPR1_70094</name>
</gene>
<feature type="compositionally biased region" description="Low complexity" evidence="1">
    <location>
        <begin position="246"/>
        <end position="274"/>
    </location>
</feature>